<dbReference type="PANTHER" id="PTHR24055">
    <property type="entry name" value="MITOGEN-ACTIVATED PROTEIN KINASE"/>
    <property type="match status" value="1"/>
</dbReference>
<name>A0AAV5SKA3_9BILA</name>
<gene>
    <name evidence="5" type="ORF">PENTCL1PPCAC_5535</name>
</gene>
<evidence type="ECO:0000256" key="1">
    <source>
        <dbReference type="ARBA" id="ARBA00022741"/>
    </source>
</evidence>
<keyword evidence="3" id="KW-1133">Transmembrane helix</keyword>
<keyword evidence="1" id="KW-0547">Nucleotide-binding</keyword>
<dbReference type="SUPFAM" id="SSF56112">
    <property type="entry name" value="Protein kinase-like (PK-like)"/>
    <property type="match status" value="1"/>
</dbReference>
<proteinExistence type="predicted"/>
<keyword evidence="6" id="KW-1185">Reference proteome</keyword>
<evidence type="ECO:0000313" key="6">
    <source>
        <dbReference type="Proteomes" id="UP001432027"/>
    </source>
</evidence>
<feature type="transmembrane region" description="Helical" evidence="3">
    <location>
        <begin position="6"/>
        <end position="28"/>
    </location>
</feature>
<keyword evidence="3" id="KW-0812">Transmembrane</keyword>
<evidence type="ECO:0000313" key="5">
    <source>
        <dbReference type="EMBL" id="GMS83360.1"/>
    </source>
</evidence>
<dbReference type="AlphaFoldDB" id="A0AAV5SKA3"/>
<dbReference type="GO" id="GO:0005524">
    <property type="term" value="F:ATP binding"/>
    <property type="evidence" value="ECO:0007669"/>
    <property type="project" value="UniProtKB-KW"/>
</dbReference>
<accession>A0AAV5SKA3</accession>
<comment type="caution">
    <text evidence="5">The sequence shown here is derived from an EMBL/GenBank/DDBJ whole genome shotgun (WGS) entry which is preliminary data.</text>
</comment>
<reference evidence="5" key="1">
    <citation type="submission" date="2023-10" db="EMBL/GenBank/DDBJ databases">
        <title>Genome assembly of Pristionchus species.</title>
        <authorList>
            <person name="Yoshida K."/>
            <person name="Sommer R.J."/>
        </authorList>
    </citation>
    <scope>NUCLEOTIDE SEQUENCE</scope>
    <source>
        <strain evidence="5">RS0144</strain>
    </source>
</reference>
<sequence>MEVSIIFIQYSSLGILLFHQIFLVTSYFARDHSCAMFLLYFSIILIIVLQRLHLVQQSPPFYIPSEYINYRLDTKIRCEGELGIVKKFDSLDGSPSIAIKKFTHTPEDSDRAKLVLNEINLRQTLQHENIVKFLGAYSEGREGAESIYYITEHCGDPLSKRIWHGRYSIKEAKKWTSELLSAVQFLHSNGIVHRNLHPFNICIDTNNKLRLITLGANRAINRDESTLSSTQPYSPIELMVEWKCALDGKVDIWSISALLCEMFTGQPLFVRELAGSTLQLQIEYCGPIEEAVIAKVVSTSIRCSLQDNSKTAVRKDLFKLLRENMMPGRGIGEAELLSTEPLLRDFLEHTLQFDPDRRISAEYALAHPFLQISQ</sequence>
<dbReference type="Proteomes" id="UP001432027">
    <property type="component" value="Unassembled WGS sequence"/>
</dbReference>
<feature type="transmembrane region" description="Helical" evidence="3">
    <location>
        <begin position="35"/>
        <end position="54"/>
    </location>
</feature>
<keyword evidence="3" id="KW-0472">Membrane</keyword>
<protein>
    <recommendedName>
        <fullName evidence="4">Protein kinase domain-containing protein</fullName>
    </recommendedName>
</protein>
<dbReference type="InterPro" id="IPR050117">
    <property type="entry name" value="MAPK"/>
</dbReference>
<organism evidence="5 6">
    <name type="scientific">Pristionchus entomophagus</name>
    <dbReference type="NCBI Taxonomy" id="358040"/>
    <lineage>
        <taxon>Eukaryota</taxon>
        <taxon>Metazoa</taxon>
        <taxon>Ecdysozoa</taxon>
        <taxon>Nematoda</taxon>
        <taxon>Chromadorea</taxon>
        <taxon>Rhabditida</taxon>
        <taxon>Rhabditina</taxon>
        <taxon>Diplogasteromorpha</taxon>
        <taxon>Diplogasteroidea</taxon>
        <taxon>Neodiplogasteridae</taxon>
        <taxon>Pristionchus</taxon>
    </lineage>
</organism>
<feature type="domain" description="Protein kinase" evidence="4">
    <location>
        <begin position="71"/>
        <end position="370"/>
    </location>
</feature>
<dbReference type="InterPro" id="IPR000719">
    <property type="entry name" value="Prot_kinase_dom"/>
</dbReference>
<evidence type="ECO:0000259" key="4">
    <source>
        <dbReference type="PROSITE" id="PS50011"/>
    </source>
</evidence>
<dbReference type="GO" id="GO:0004672">
    <property type="term" value="F:protein kinase activity"/>
    <property type="evidence" value="ECO:0007669"/>
    <property type="project" value="InterPro"/>
</dbReference>
<dbReference type="Pfam" id="PF00069">
    <property type="entry name" value="Pkinase"/>
    <property type="match status" value="1"/>
</dbReference>
<dbReference type="Gene3D" id="1.10.510.10">
    <property type="entry name" value="Transferase(Phosphotransferase) domain 1"/>
    <property type="match status" value="1"/>
</dbReference>
<keyword evidence="2" id="KW-0067">ATP-binding</keyword>
<dbReference type="Gene3D" id="3.30.200.20">
    <property type="entry name" value="Phosphorylase Kinase, domain 1"/>
    <property type="match status" value="1"/>
</dbReference>
<dbReference type="EMBL" id="BTSX01000002">
    <property type="protein sequence ID" value="GMS83360.1"/>
    <property type="molecule type" value="Genomic_DNA"/>
</dbReference>
<dbReference type="InterPro" id="IPR011009">
    <property type="entry name" value="Kinase-like_dom_sf"/>
</dbReference>
<evidence type="ECO:0000256" key="2">
    <source>
        <dbReference type="ARBA" id="ARBA00022840"/>
    </source>
</evidence>
<dbReference type="PROSITE" id="PS50011">
    <property type="entry name" value="PROTEIN_KINASE_DOM"/>
    <property type="match status" value="1"/>
</dbReference>
<evidence type="ECO:0000256" key="3">
    <source>
        <dbReference type="SAM" id="Phobius"/>
    </source>
</evidence>